<feature type="transmembrane region" description="Helical" evidence="1">
    <location>
        <begin position="225"/>
        <end position="247"/>
    </location>
</feature>
<keyword evidence="1" id="KW-0472">Membrane</keyword>
<keyword evidence="1" id="KW-1133">Transmembrane helix</keyword>
<gene>
    <name evidence="2" type="ORF">BACPEC_03010</name>
</gene>
<dbReference type="STRING" id="483218.BACPEC_03010"/>
<feature type="transmembrane region" description="Helical" evidence="1">
    <location>
        <begin position="300"/>
        <end position="320"/>
    </location>
</feature>
<keyword evidence="1" id="KW-0812">Transmembrane</keyword>
<keyword evidence="3" id="KW-1185">Reference proteome</keyword>
<evidence type="ECO:0000313" key="3">
    <source>
        <dbReference type="Proteomes" id="UP000003136"/>
    </source>
</evidence>
<name>B7AWB0_9FIRM</name>
<sequence>MGITMRAYFIRFFLLLKRQLNYRLMTIFLIAMPVCVYIISSVPQLNESEPVRIGMLAAGNDILAHQTMQHLIESSDSTTMEYYEASSADELNNDIISGRTDCGYIFPDNLSACISGGKYSGCIKLVSSPSSMMASLSSEMVFHSMFGIFGQSIAADYASSLAGTDSTASHIAKDYVNERFDYYLNGPATFHVEFRLLDVSGKAQSGTYGTSAPHSAEYQADTQLFPLRGILAILITIAAMFGCSQYVTDKESGVFLAMQGRMTILGRLVYTAIPTILFALSSLLSLMLSGSHSGLSEELSSITVFAAICILFAFALSLCIRKSRIMMSIIPLYAILCLVCCPIFIDLGSYLPPVSVLQKLLIPYYYISVL</sequence>
<dbReference type="AlphaFoldDB" id="B7AWB0"/>
<accession>B7AWB0</accession>
<reference evidence="2 3" key="1">
    <citation type="submission" date="2008-11" db="EMBL/GenBank/DDBJ databases">
        <title>Draft genome sequence of Bacteroides pectinophilus (ATCC 43243).</title>
        <authorList>
            <person name="Sudarsanam P."/>
            <person name="Ley R."/>
            <person name="Guruge J."/>
            <person name="Turnbaugh P.J."/>
            <person name="Mahowald M."/>
            <person name="Liep D."/>
            <person name="Gordon J."/>
        </authorList>
    </citation>
    <scope>NUCLEOTIDE SEQUENCE [LARGE SCALE GENOMIC DNA]</scope>
    <source>
        <strain evidence="2 3">ATCC 43243</strain>
    </source>
</reference>
<reference evidence="2 3" key="2">
    <citation type="submission" date="2008-11" db="EMBL/GenBank/DDBJ databases">
        <authorList>
            <person name="Fulton L."/>
            <person name="Clifton S."/>
            <person name="Fulton B."/>
            <person name="Xu J."/>
            <person name="Minx P."/>
            <person name="Pepin K.H."/>
            <person name="Johnson M."/>
            <person name="Bhonagiri V."/>
            <person name="Nash W.E."/>
            <person name="Mardis E.R."/>
            <person name="Wilson R.K."/>
        </authorList>
    </citation>
    <scope>NUCLEOTIDE SEQUENCE [LARGE SCALE GENOMIC DNA]</scope>
    <source>
        <strain evidence="2 3">ATCC 43243</strain>
    </source>
</reference>
<organism evidence="2 3">
    <name type="scientific">[Bacteroides] pectinophilus ATCC 43243</name>
    <dbReference type="NCBI Taxonomy" id="483218"/>
    <lineage>
        <taxon>Bacteria</taxon>
        <taxon>Bacillati</taxon>
        <taxon>Bacillota</taxon>
        <taxon>Clostridia</taxon>
        <taxon>Eubacteriales</taxon>
    </lineage>
</organism>
<feature type="transmembrane region" description="Helical" evidence="1">
    <location>
        <begin position="332"/>
        <end position="351"/>
    </location>
</feature>
<comment type="caution">
    <text evidence="2">The sequence shown here is derived from an EMBL/GenBank/DDBJ whole genome shotgun (WGS) entry which is preliminary data.</text>
</comment>
<proteinExistence type="predicted"/>
<protein>
    <submittedName>
        <fullName evidence="2">Uncharacterized protein</fullName>
    </submittedName>
</protein>
<dbReference type="EMBL" id="ABVQ01000037">
    <property type="protein sequence ID" value="EEC56501.1"/>
    <property type="molecule type" value="Genomic_DNA"/>
</dbReference>
<dbReference type="Proteomes" id="UP000003136">
    <property type="component" value="Unassembled WGS sequence"/>
</dbReference>
<feature type="transmembrane region" description="Helical" evidence="1">
    <location>
        <begin position="20"/>
        <end position="39"/>
    </location>
</feature>
<evidence type="ECO:0000313" key="2">
    <source>
        <dbReference type="EMBL" id="EEC56501.1"/>
    </source>
</evidence>
<evidence type="ECO:0000256" key="1">
    <source>
        <dbReference type="SAM" id="Phobius"/>
    </source>
</evidence>
<feature type="transmembrane region" description="Helical" evidence="1">
    <location>
        <begin position="268"/>
        <end position="288"/>
    </location>
</feature>
<dbReference type="eggNOG" id="ENOG50329P8">
    <property type="taxonomic scope" value="Bacteria"/>
</dbReference>
<dbReference type="HOGENOM" id="CLU_068215_0_0_9"/>